<dbReference type="GO" id="GO:0003677">
    <property type="term" value="F:DNA binding"/>
    <property type="evidence" value="ECO:0007669"/>
    <property type="project" value="UniProtKB-KW"/>
</dbReference>
<keyword evidence="1" id="KW-0805">Transcription regulation</keyword>
<evidence type="ECO:0000256" key="2">
    <source>
        <dbReference type="ARBA" id="ARBA00023125"/>
    </source>
</evidence>
<dbReference type="CDD" id="cd00090">
    <property type="entry name" value="HTH_ARSR"/>
    <property type="match status" value="1"/>
</dbReference>
<dbReference type="PANTHER" id="PTHR43132">
    <property type="entry name" value="ARSENICAL RESISTANCE OPERON REPRESSOR ARSR-RELATED"/>
    <property type="match status" value="1"/>
</dbReference>
<dbReference type="PROSITE" id="PS50987">
    <property type="entry name" value="HTH_ARSR_2"/>
    <property type="match status" value="1"/>
</dbReference>
<dbReference type="NCBIfam" id="NF033788">
    <property type="entry name" value="HTH_metalloreg"/>
    <property type="match status" value="1"/>
</dbReference>
<dbReference type="SUPFAM" id="SSF46785">
    <property type="entry name" value="Winged helix' DNA-binding domain"/>
    <property type="match status" value="1"/>
</dbReference>
<evidence type="ECO:0000313" key="5">
    <source>
        <dbReference type="EMBL" id="CUH59615.1"/>
    </source>
</evidence>
<dbReference type="SMART" id="SM00418">
    <property type="entry name" value="HTH_ARSR"/>
    <property type="match status" value="1"/>
</dbReference>
<evidence type="ECO:0000256" key="1">
    <source>
        <dbReference type="ARBA" id="ARBA00023015"/>
    </source>
</evidence>
<protein>
    <submittedName>
        <fullName evidence="5">Helix-turn-helix domain protein</fullName>
    </submittedName>
</protein>
<dbReference type="InterPro" id="IPR036390">
    <property type="entry name" value="WH_DNA-bd_sf"/>
</dbReference>
<dbReference type="Pfam" id="PF12840">
    <property type="entry name" value="HTH_20"/>
    <property type="match status" value="1"/>
</dbReference>
<keyword evidence="3" id="KW-0804">Transcription</keyword>
<evidence type="ECO:0000313" key="6">
    <source>
        <dbReference type="Proteomes" id="UP000051298"/>
    </source>
</evidence>
<dbReference type="AlphaFoldDB" id="A0A0P1EXG1"/>
<gene>
    <name evidence="5" type="ORF">THS5294_00901</name>
</gene>
<dbReference type="STRING" id="266809.PM03_04845"/>
<evidence type="ECO:0000259" key="4">
    <source>
        <dbReference type="PROSITE" id="PS50987"/>
    </source>
</evidence>
<accession>A0A0P1EXG1</accession>
<organism evidence="5 6">
    <name type="scientific">Thalassobacter stenotrophicus</name>
    <dbReference type="NCBI Taxonomy" id="266809"/>
    <lineage>
        <taxon>Bacteria</taxon>
        <taxon>Pseudomonadati</taxon>
        <taxon>Pseudomonadota</taxon>
        <taxon>Alphaproteobacteria</taxon>
        <taxon>Rhodobacterales</taxon>
        <taxon>Roseobacteraceae</taxon>
        <taxon>Thalassobacter</taxon>
    </lineage>
</organism>
<dbReference type="PANTHER" id="PTHR43132:SF2">
    <property type="entry name" value="ARSENICAL RESISTANCE OPERON REPRESSOR ARSR-RELATED"/>
    <property type="match status" value="1"/>
</dbReference>
<dbReference type="PRINTS" id="PR00778">
    <property type="entry name" value="HTHARSR"/>
</dbReference>
<name>A0A0P1EXG1_9RHOB</name>
<dbReference type="Gene3D" id="1.10.10.10">
    <property type="entry name" value="Winged helix-like DNA-binding domain superfamily/Winged helix DNA-binding domain"/>
    <property type="match status" value="1"/>
</dbReference>
<dbReference type="InterPro" id="IPR051011">
    <property type="entry name" value="Metal_resp_trans_reg"/>
</dbReference>
<dbReference type="EMBL" id="CYRX01000010">
    <property type="protein sequence ID" value="CUH59615.1"/>
    <property type="molecule type" value="Genomic_DNA"/>
</dbReference>
<dbReference type="RefSeq" id="WP_058122767.1">
    <property type="nucleotide sequence ID" value="NZ_CYRX01000010.1"/>
</dbReference>
<feature type="domain" description="HTH arsR-type" evidence="4">
    <location>
        <begin position="1"/>
        <end position="97"/>
    </location>
</feature>
<dbReference type="InterPro" id="IPR011991">
    <property type="entry name" value="ArsR-like_HTH"/>
</dbReference>
<evidence type="ECO:0000256" key="3">
    <source>
        <dbReference type="ARBA" id="ARBA00023163"/>
    </source>
</evidence>
<dbReference type="Proteomes" id="UP000051298">
    <property type="component" value="Unassembled WGS sequence"/>
</dbReference>
<dbReference type="InterPro" id="IPR036388">
    <property type="entry name" value="WH-like_DNA-bd_sf"/>
</dbReference>
<keyword evidence="2" id="KW-0238">DNA-binding</keyword>
<dbReference type="eggNOG" id="COG0640">
    <property type="taxonomic scope" value="Bacteria"/>
</dbReference>
<reference evidence="5 6" key="1">
    <citation type="submission" date="2015-09" db="EMBL/GenBank/DDBJ databases">
        <authorList>
            <consortium name="Swine Surveillance"/>
        </authorList>
    </citation>
    <scope>NUCLEOTIDE SEQUENCE [LARGE SCALE GENOMIC DNA]</scope>
    <source>
        <strain evidence="5 6">CECT 5294</strain>
    </source>
</reference>
<proteinExistence type="predicted"/>
<dbReference type="GO" id="GO:0003700">
    <property type="term" value="F:DNA-binding transcription factor activity"/>
    <property type="evidence" value="ECO:0007669"/>
    <property type="project" value="InterPro"/>
</dbReference>
<dbReference type="InterPro" id="IPR001845">
    <property type="entry name" value="HTH_ArsR_DNA-bd_dom"/>
</dbReference>
<sequence length="104" mass="10978">MSDTLDTTASALAALGHTARLSVFRLLVQAGHDGLTVGDIAAFVDLPPSTLAHHLRTLVHAGLVIQERRGREILSRPDFAKMDATLAFLTSECCRGLPAAVTTG</sequence>